<evidence type="ECO:0000313" key="3">
    <source>
        <dbReference type="EMBL" id="CAD8050403.1"/>
    </source>
</evidence>
<dbReference type="InterPro" id="IPR052994">
    <property type="entry name" value="Tiny_macrocysts_regulators"/>
</dbReference>
<dbReference type="PANTHER" id="PTHR31600:SF2">
    <property type="entry name" value="GAMETE ENRICHED GENE 10 PROTEIN-RELATED"/>
    <property type="match status" value="1"/>
</dbReference>
<evidence type="ECO:0008006" key="5">
    <source>
        <dbReference type="Google" id="ProtNLM"/>
    </source>
</evidence>
<feature type="transmembrane region" description="Helical" evidence="2">
    <location>
        <begin position="112"/>
        <end position="138"/>
    </location>
</feature>
<name>A0A8S1K7U0_PARPR</name>
<sequence length="1751" mass="206189">MLQGFCFVSMYQPSFTLNIKIQKIVLLIYYCQTLALAFPLDGWNQWTYTDGAFRMTKNLLNMILIFPFVNEVKSSTLIYFLILLFSLFNIFMLLAIFLIAKFKNKLSFMLTFTYWYLVIVTKLFFIPQLFIFIGSLSFSQRALLYSNFQFHAYLPVSGIGLLILSCFCFFSSYFIRSTRLQQDNGLIQKFSLLLFIEQCLNIIITCLYFQNRSTFNIVVQLLMMHLYYLSQFINAFYVGTFPPHLSKFCLIIISSCQSLLIVITINLSSRNHLIQEEQILIMWLIFMTFSISISSILNDRKQIKLLFKQTNVFELQEFVQYVYYMMPELRNNDFKIQNRFIYCIFIQNHLQQCINCQKIRQNKNKVASKYLFTNVLYCIIKEHLTVLKLNSKSEYEQFEIYYADFLNKIKKQPLLSFVELKVYQLQNQQASLYFQNTIQYFFEDLQQIILDTRVQFLQNRHNFEDNCLEIKDIMQANSIEEQILPQIVELIDHKIRIWNEQINGLDSIYDLEQLIVNYTSKILSCQDLLQQKLQIDLMNLNQIQKARNVIELRIASIFHLIILNDFYSSLQCEQQISEVLAMENSLPNDVISNIDILQDNLCLIMVSMVKNRGYIKNNKKNQIANYFGLDIKEVESVNHINLFIPQFIADIHEQFLQSYLETAQSPLFNQYEIVFSKLKNEFVQAQQLKLENNFDFFDDYVVTGCLSKVKETSEFILFDENGKILSVTQGFYTDIIQQSFQEELNAQTINQAYIFVFFTNIFSILESQKDNINQSEYLQVEFMTTITIFENLSKIIQFFYENKMATSTSFAYSLRKSMQKTANLSQTKTYTSKKQKENIQTGRYYVNNSVKLSDDIQLLCPRFKNQVLEYMQQYNKFQSVQYLSKISLQYRTIGKKSSQKSYFIIEILDYRKKGANAISSVNSKQYDSIYNNKNFSSVLTDITTSERIVQKDEQKPNEIIGNSFNHLLSDREQLFGVLNQSFQESQSFGPLSQRANFISPRQHNLDDELKKLEIEFQDIRVSFNGGPSIHQYVGDEKEDEDYNNESKSNQPQKSSSEKIQEKSYKMLKLLTNYKDKGIKERDDHQSYSSKTSGTSKTQYISIIKNFQHSKIMITSLKIILILTLILFLCALSTIIINTQVIKSQIEELIDSSYSLNAPLLFNRYFFQSYALSWTLLMNGLKIIKNSDFLNNQTFTSVKHQGNETFENLGIMYPKFIEIENMGLLSNISIQLLGLPRKTVSYTEFINNIQNTLQYFFQIKYFSHDETDQVLDLDYVNSVVTLRYNLKYVFDMNKELIQSLDIMSQNMIINGTSQLQSLTIAEICFIFVIHLVSLFFWKKTENQKQQILLINGRLQENSVNDMIYKHINIKSILQLTDQKKNNWKKQQICMIFQQVLDNQEAKQKYLEQRFNQFNKSKNDQNKKKGQVGMLNSRIRNTSYSIKKYIFYYMAVFLILSSFLLGGYFYQTSLMFNLIPQQKLTLNFVRFSSYLDTLITTALVIKTQPQVYPAIVSNKIYTQAQMNKYRDPLKQLFYMFLDVYEVYDQNLTEIYEGILFSKDIDDSKKELLLGLYESDICQIIYHDIPFCQYETLGETNFIQKYSQFYFQDNNRDYLENGLVGITSSISNFMKTNYDYEIATITYVTDFNELNNLYKTQEFTNIILEHFSSTIQSTEKILNIILSTNEIILEEYLKLITIYYGLIGTGLLVLFSFFFYRLLDQTDDNFIHLRLGLTLVPIEVITDQYNIQLIKQLN</sequence>
<reference evidence="3" key="1">
    <citation type="submission" date="2021-01" db="EMBL/GenBank/DDBJ databases">
        <authorList>
            <consortium name="Genoscope - CEA"/>
            <person name="William W."/>
        </authorList>
    </citation>
    <scope>NUCLEOTIDE SEQUENCE</scope>
</reference>
<evidence type="ECO:0000256" key="2">
    <source>
        <dbReference type="SAM" id="Phobius"/>
    </source>
</evidence>
<feature type="transmembrane region" description="Helical" evidence="2">
    <location>
        <begin position="150"/>
        <end position="170"/>
    </location>
</feature>
<feature type="region of interest" description="Disordered" evidence="1">
    <location>
        <begin position="1030"/>
        <end position="1059"/>
    </location>
</feature>
<dbReference type="OMA" id="IRIWNEQ"/>
<feature type="transmembrane region" description="Helical" evidence="2">
    <location>
        <begin position="1444"/>
        <end position="1464"/>
    </location>
</feature>
<feature type="transmembrane region" description="Helical" evidence="2">
    <location>
        <begin position="279"/>
        <end position="298"/>
    </location>
</feature>
<keyword evidence="4" id="KW-1185">Reference proteome</keyword>
<feature type="transmembrane region" description="Helical" evidence="2">
    <location>
        <begin position="248"/>
        <end position="267"/>
    </location>
</feature>
<protein>
    <recommendedName>
        <fullName evidence="5">Transmembrane protein</fullName>
    </recommendedName>
</protein>
<organism evidence="3 4">
    <name type="scientific">Paramecium primaurelia</name>
    <dbReference type="NCBI Taxonomy" id="5886"/>
    <lineage>
        <taxon>Eukaryota</taxon>
        <taxon>Sar</taxon>
        <taxon>Alveolata</taxon>
        <taxon>Ciliophora</taxon>
        <taxon>Intramacronucleata</taxon>
        <taxon>Oligohymenophorea</taxon>
        <taxon>Peniculida</taxon>
        <taxon>Parameciidae</taxon>
        <taxon>Paramecium</taxon>
    </lineage>
</organism>
<feature type="transmembrane region" description="Helical" evidence="2">
    <location>
        <begin position="1314"/>
        <end position="1336"/>
    </location>
</feature>
<accession>A0A8S1K7U0</accession>
<evidence type="ECO:0000313" key="4">
    <source>
        <dbReference type="Proteomes" id="UP000688137"/>
    </source>
</evidence>
<dbReference type="Proteomes" id="UP000688137">
    <property type="component" value="Unassembled WGS sequence"/>
</dbReference>
<feature type="transmembrane region" description="Helical" evidence="2">
    <location>
        <begin position="77"/>
        <end position="100"/>
    </location>
</feature>
<keyword evidence="2" id="KW-0812">Transmembrane</keyword>
<evidence type="ECO:0000256" key="1">
    <source>
        <dbReference type="SAM" id="MobiDB-lite"/>
    </source>
</evidence>
<keyword evidence="2" id="KW-1133">Transmembrane helix</keyword>
<comment type="caution">
    <text evidence="3">The sequence shown here is derived from an EMBL/GenBank/DDBJ whole genome shotgun (WGS) entry which is preliminary data.</text>
</comment>
<feature type="transmembrane region" description="Helical" evidence="2">
    <location>
        <begin position="217"/>
        <end position="236"/>
    </location>
</feature>
<keyword evidence="2" id="KW-0472">Membrane</keyword>
<feature type="transmembrane region" description="Helical" evidence="2">
    <location>
        <begin position="1695"/>
        <end position="1716"/>
    </location>
</feature>
<gene>
    <name evidence="3" type="ORF">PPRIM_AZ9-3.1.T0170036</name>
</gene>
<dbReference type="EMBL" id="CAJJDM010000012">
    <property type="protein sequence ID" value="CAD8050403.1"/>
    <property type="molecule type" value="Genomic_DNA"/>
</dbReference>
<proteinExistence type="predicted"/>
<feature type="transmembrane region" description="Helical" evidence="2">
    <location>
        <begin position="21"/>
        <end position="40"/>
    </location>
</feature>
<dbReference type="PANTHER" id="PTHR31600">
    <property type="entry name" value="TINY MACROCYSTS PROTEIN B-RELATED"/>
    <property type="match status" value="1"/>
</dbReference>